<dbReference type="EMBL" id="LJIJ01000276">
    <property type="protein sequence ID" value="ODM99496.1"/>
    <property type="molecule type" value="Genomic_DNA"/>
</dbReference>
<dbReference type="SUPFAM" id="SSF46938">
    <property type="entry name" value="CRAL/TRIO N-terminal domain"/>
    <property type="match status" value="1"/>
</dbReference>
<dbReference type="InterPro" id="IPR036865">
    <property type="entry name" value="CRAL-TRIO_dom_sf"/>
</dbReference>
<dbReference type="InterPro" id="IPR001251">
    <property type="entry name" value="CRAL-TRIO_dom"/>
</dbReference>
<accession>A0A1D2N2I1</accession>
<sequence length="238" mass="28004">MYFRNLVSNQLKSQPAYMNEDLFLIRWLRAKNLDARQAERMLNEHFKWRKENKIDQINDEDWTEFERETPWYLDGVNKAGFPVAELPFGDWNVRRVALSGKLPKLLRYCFKLFENVEERIRNLRAQGKNVTQWGFIGDIDGFTIQTQACPICTPFYAGYISTLETNYPGAMDKVFAVNTPSSFETVIRLMTPLMRADTRTAMEVFGVNKQQWIKRLDSYIDRDQRSERFGGTKVRDSI</sequence>
<dbReference type="CDD" id="cd00170">
    <property type="entry name" value="SEC14"/>
    <property type="match status" value="1"/>
</dbReference>
<comment type="caution">
    <text evidence="2">The sequence shown here is derived from an EMBL/GenBank/DDBJ whole genome shotgun (WGS) entry which is preliminary data.</text>
</comment>
<dbReference type="PANTHER" id="PTHR23324:SF83">
    <property type="entry name" value="SEC14-LIKE PROTEIN 2"/>
    <property type="match status" value="1"/>
</dbReference>
<dbReference type="Gene3D" id="3.40.525.10">
    <property type="entry name" value="CRAL-TRIO lipid binding domain"/>
    <property type="match status" value="1"/>
</dbReference>
<dbReference type="InterPro" id="IPR036273">
    <property type="entry name" value="CRAL/TRIO_N_dom_sf"/>
</dbReference>
<dbReference type="OMA" id="ECELDYE"/>
<keyword evidence="3" id="KW-1185">Reference proteome</keyword>
<dbReference type="SMART" id="SM00516">
    <property type="entry name" value="SEC14"/>
    <property type="match status" value="1"/>
</dbReference>
<evidence type="ECO:0000259" key="1">
    <source>
        <dbReference type="PROSITE" id="PS50191"/>
    </source>
</evidence>
<dbReference type="STRING" id="48709.A0A1D2N2I1"/>
<dbReference type="Proteomes" id="UP000094527">
    <property type="component" value="Unassembled WGS sequence"/>
</dbReference>
<dbReference type="GO" id="GO:0005737">
    <property type="term" value="C:cytoplasm"/>
    <property type="evidence" value="ECO:0007669"/>
    <property type="project" value="TreeGrafter"/>
</dbReference>
<evidence type="ECO:0000313" key="3">
    <source>
        <dbReference type="Proteomes" id="UP000094527"/>
    </source>
</evidence>
<dbReference type="AlphaFoldDB" id="A0A1D2N2I1"/>
<evidence type="ECO:0000313" key="2">
    <source>
        <dbReference type="EMBL" id="ODM99496.1"/>
    </source>
</evidence>
<dbReference type="PANTHER" id="PTHR23324">
    <property type="entry name" value="SEC14 RELATED PROTEIN"/>
    <property type="match status" value="1"/>
</dbReference>
<dbReference type="OrthoDB" id="6431318at2759"/>
<gene>
    <name evidence="2" type="ORF">Ocin01_07184</name>
</gene>
<proteinExistence type="predicted"/>
<protein>
    <submittedName>
        <fullName evidence="2">SEC14-like protein 2</fullName>
    </submittedName>
</protein>
<reference evidence="2 3" key="1">
    <citation type="journal article" date="2016" name="Genome Biol. Evol.">
        <title>Gene Family Evolution Reflects Adaptation to Soil Environmental Stressors in the Genome of the Collembolan Orchesella cincta.</title>
        <authorList>
            <person name="Faddeeva-Vakhrusheva A."/>
            <person name="Derks M.F."/>
            <person name="Anvar S.Y."/>
            <person name="Agamennone V."/>
            <person name="Suring W."/>
            <person name="Smit S."/>
            <person name="van Straalen N.M."/>
            <person name="Roelofs D."/>
        </authorList>
    </citation>
    <scope>NUCLEOTIDE SEQUENCE [LARGE SCALE GENOMIC DNA]</scope>
    <source>
        <tissue evidence="2">Mixed pool</tissue>
    </source>
</reference>
<dbReference type="Pfam" id="PF00650">
    <property type="entry name" value="CRAL_TRIO"/>
    <property type="match status" value="1"/>
</dbReference>
<dbReference type="SUPFAM" id="SSF52087">
    <property type="entry name" value="CRAL/TRIO domain"/>
    <property type="match status" value="1"/>
</dbReference>
<name>A0A1D2N2I1_ORCCI</name>
<feature type="domain" description="CRAL-TRIO" evidence="1">
    <location>
        <begin position="61"/>
        <end position="237"/>
    </location>
</feature>
<dbReference type="PROSITE" id="PS50191">
    <property type="entry name" value="CRAL_TRIO"/>
    <property type="match status" value="1"/>
</dbReference>
<dbReference type="InterPro" id="IPR051064">
    <property type="entry name" value="SEC14/CRAL-TRIO_domain"/>
</dbReference>
<organism evidence="2 3">
    <name type="scientific">Orchesella cincta</name>
    <name type="common">Springtail</name>
    <name type="synonym">Podura cincta</name>
    <dbReference type="NCBI Taxonomy" id="48709"/>
    <lineage>
        <taxon>Eukaryota</taxon>
        <taxon>Metazoa</taxon>
        <taxon>Ecdysozoa</taxon>
        <taxon>Arthropoda</taxon>
        <taxon>Hexapoda</taxon>
        <taxon>Collembola</taxon>
        <taxon>Entomobryomorpha</taxon>
        <taxon>Entomobryoidea</taxon>
        <taxon>Orchesellidae</taxon>
        <taxon>Orchesellinae</taxon>
        <taxon>Orchesella</taxon>
    </lineage>
</organism>